<protein>
    <submittedName>
        <fullName evidence="8">Manganese ABC transporter substrate-binding lipoprotein</fullName>
    </submittedName>
</protein>
<dbReference type="EMBL" id="CADIKM010000003">
    <property type="protein sequence ID" value="CAB3780449.1"/>
    <property type="molecule type" value="Genomic_DNA"/>
</dbReference>
<dbReference type="Pfam" id="PF01297">
    <property type="entry name" value="ZnuA"/>
    <property type="match status" value="1"/>
</dbReference>
<evidence type="ECO:0000256" key="2">
    <source>
        <dbReference type="ARBA" id="ARBA00011028"/>
    </source>
</evidence>
<evidence type="ECO:0000256" key="4">
    <source>
        <dbReference type="ARBA" id="ARBA00022723"/>
    </source>
</evidence>
<accession>A0A6S7AXP5</accession>
<reference evidence="8 9" key="1">
    <citation type="submission" date="2020-04" db="EMBL/GenBank/DDBJ databases">
        <authorList>
            <person name="De Canck E."/>
        </authorList>
    </citation>
    <scope>NUCLEOTIDE SEQUENCE [LARGE SCALE GENOMIC DNA]</scope>
    <source>
        <strain evidence="8 9">LMG 28138</strain>
    </source>
</reference>
<evidence type="ECO:0000256" key="1">
    <source>
        <dbReference type="ARBA" id="ARBA00004196"/>
    </source>
</evidence>
<dbReference type="PANTHER" id="PTHR42953:SF1">
    <property type="entry name" value="METAL-BINDING PROTEIN HI_0362-RELATED"/>
    <property type="match status" value="1"/>
</dbReference>
<dbReference type="RefSeq" id="WP_175103562.1">
    <property type="nucleotide sequence ID" value="NZ_CADIKM010000003.1"/>
</dbReference>
<evidence type="ECO:0000256" key="3">
    <source>
        <dbReference type="ARBA" id="ARBA00022448"/>
    </source>
</evidence>
<sequence length="308" mass="32832">MNAVLRRLTHLTRLAFAATTLSAALATGVATSAHAATRIPVVAAESFYGDVVKQIGGDHVAVKSIMSNPDQDPHLFETSPSTARQLSAARVVVYNGAAYDPWMDKLLSASPRPDRVAIEAAALVGKKPGDNPHLWYLPATMPATAKAVADALKQADPSSQADVDRGLAAFLASLDPINAKIAAMRAKYQGLPVTATEPVFGYMADALGLDMRNMHFQVSVMNDTEPSATDLAAFQQDLRERRVKVLFYNSQVSDEMTSKMLAIAKSAGVAVVSVTETEPNGMNYQSWMLHQLNALDAALSPKPGANAK</sequence>
<comment type="similarity">
    <text evidence="2 6">Belongs to the bacterial solute-binding protein 9 family.</text>
</comment>
<dbReference type="InterPro" id="IPR006129">
    <property type="entry name" value="AdhesinB"/>
</dbReference>
<comment type="subcellular location">
    <subcellularLocation>
        <location evidence="1">Cell envelope</location>
    </subcellularLocation>
</comment>
<dbReference type="AlphaFoldDB" id="A0A6S7AXP5"/>
<evidence type="ECO:0000313" key="8">
    <source>
        <dbReference type="EMBL" id="CAB3780449.1"/>
    </source>
</evidence>
<keyword evidence="9" id="KW-1185">Reference proteome</keyword>
<keyword evidence="3 6" id="KW-0813">Transport</keyword>
<evidence type="ECO:0000256" key="7">
    <source>
        <dbReference type="SAM" id="SignalP"/>
    </source>
</evidence>
<proteinExistence type="inferred from homology"/>
<evidence type="ECO:0000256" key="6">
    <source>
        <dbReference type="RuleBase" id="RU003512"/>
    </source>
</evidence>
<dbReference type="InterPro" id="IPR006128">
    <property type="entry name" value="Lipoprotein_PsaA-like"/>
</dbReference>
<feature type="signal peptide" evidence="7">
    <location>
        <begin position="1"/>
        <end position="35"/>
    </location>
</feature>
<evidence type="ECO:0000256" key="5">
    <source>
        <dbReference type="ARBA" id="ARBA00022729"/>
    </source>
</evidence>
<gene>
    <name evidence="8" type="primary">psaA</name>
    <name evidence="8" type="ORF">LMG28138_01042</name>
</gene>
<dbReference type="SUPFAM" id="SSF53807">
    <property type="entry name" value="Helical backbone' metal receptor"/>
    <property type="match status" value="1"/>
</dbReference>
<dbReference type="GO" id="GO:0030313">
    <property type="term" value="C:cell envelope"/>
    <property type="evidence" value="ECO:0007669"/>
    <property type="project" value="UniProtKB-SubCell"/>
</dbReference>
<keyword evidence="5 7" id="KW-0732">Signal</keyword>
<dbReference type="Proteomes" id="UP000494115">
    <property type="component" value="Unassembled WGS sequence"/>
</dbReference>
<dbReference type="PANTHER" id="PTHR42953">
    <property type="entry name" value="HIGH-AFFINITY ZINC UPTAKE SYSTEM PROTEIN ZNUA-RELATED"/>
    <property type="match status" value="1"/>
</dbReference>
<dbReference type="PRINTS" id="PR00691">
    <property type="entry name" value="ADHESINB"/>
</dbReference>
<dbReference type="GO" id="GO:0046872">
    <property type="term" value="F:metal ion binding"/>
    <property type="evidence" value="ECO:0007669"/>
    <property type="project" value="UniProtKB-KW"/>
</dbReference>
<dbReference type="GO" id="GO:0007155">
    <property type="term" value="P:cell adhesion"/>
    <property type="evidence" value="ECO:0007669"/>
    <property type="project" value="InterPro"/>
</dbReference>
<dbReference type="InterPro" id="IPR006127">
    <property type="entry name" value="ZnuA-like"/>
</dbReference>
<dbReference type="GO" id="GO:0030001">
    <property type="term" value="P:metal ion transport"/>
    <property type="evidence" value="ECO:0007669"/>
    <property type="project" value="InterPro"/>
</dbReference>
<keyword evidence="8" id="KW-0449">Lipoprotein</keyword>
<dbReference type="Gene3D" id="3.40.50.1980">
    <property type="entry name" value="Nitrogenase molybdenum iron protein domain"/>
    <property type="match status" value="2"/>
</dbReference>
<name>A0A6S7AXP5_9BURK</name>
<dbReference type="PRINTS" id="PR00690">
    <property type="entry name" value="ADHESNFAMILY"/>
</dbReference>
<organism evidence="8 9">
    <name type="scientific">Pararobbsia alpina</name>
    <dbReference type="NCBI Taxonomy" id="621374"/>
    <lineage>
        <taxon>Bacteria</taxon>
        <taxon>Pseudomonadati</taxon>
        <taxon>Pseudomonadota</taxon>
        <taxon>Betaproteobacteria</taxon>
        <taxon>Burkholderiales</taxon>
        <taxon>Burkholderiaceae</taxon>
        <taxon>Pararobbsia</taxon>
    </lineage>
</organism>
<evidence type="ECO:0000313" key="9">
    <source>
        <dbReference type="Proteomes" id="UP000494115"/>
    </source>
</evidence>
<keyword evidence="4" id="KW-0479">Metal-binding</keyword>
<dbReference type="InterPro" id="IPR050492">
    <property type="entry name" value="Bact_metal-bind_prot9"/>
</dbReference>
<feature type="chain" id="PRO_5028986352" evidence="7">
    <location>
        <begin position="36"/>
        <end position="308"/>
    </location>
</feature>